<dbReference type="EMBL" id="LT629710">
    <property type="protein sequence ID" value="SDO26079.1"/>
    <property type="molecule type" value="Genomic_DNA"/>
</dbReference>
<evidence type="ECO:0000313" key="3">
    <source>
        <dbReference type="EMBL" id="SDO26079.1"/>
    </source>
</evidence>
<dbReference type="AlphaFoldDB" id="A0A1H0I3T6"/>
<evidence type="ECO:0000259" key="2">
    <source>
        <dbReference type="Pfam" id="PF13338"/>
    </source>
</evidence>
<feature type="domain" description="AbiEi antitoxin N-terminal" evidence="2">
    <location>
        <begin position="10"/>
        <end position="55"/>
    </location>
</feature>
<evidence type="ECO:0000256" key="1">
    <source>
        <dbReference type="SAM" id="MobiDB-lite"/>
    </source>
</evidence>
<organism evidence="3 4">
    <name type="scientific">Nakamurella panacisegetis</name>
    <dbReference type="NCBI Taxonomy" id="1090615"/>
    <lineage>
        <taxon>Bacteria</taxon>
        <taxon>Bacillati</taxon>
        <taxon>Actinomycetota</taxon>
        <taxon>Actinomycetes</taxon>
        <taxon>Nakamurellales</taxon>
        <taxon>Nakamurellaceae</taxon>
        <taxon>Nakamurella</taxon>
    </lineage>
</organism>
<accession>A0A1H0I3T6</accession>
<gene>
    <name evidence="3" type="ORF">SAMN04515671_0344</name>
</gene>
<dbReference type="Pfam" id="PF13338">
    <property type="entry name" value="AbiEi_4"/>
    <property type="match status" value="1"/>
</dbReference>
<sequence length="350" mass="39138">MQRLSALNEDLRLLDSTRRGLIVTSDAREFGISDKVIRRLERDGDLLQLSSGVYADRLRFEAASSWERFGLRSRAWTISGRRDASASDFSAAAILGLPMWGEPPDLPRVLRPGSAHRGHSRTPNGRIRFGWLPPHHRWPFSSVAVTSAAYACIDVIRMGSRLQGLTVGDYALAVGITPEQLWDVAENLKRYKGMQSVEWVLSRADRRSESPVESAGRLACLTFGLPEAVANPWIIGGAKPRRVDLLLPEHGIVLEADGQIKYNDRPDAATIVMDQNDREREIRDLDFDVLRFDAALAVGRPAELAGRLRRMIARRRGRRAPDCWSMQPPPGWSEPGLGQGWPDPTFRGFL</sequence>
<reference evidence="3 4" key="1">
    <citation type="submission" date="2016-10" db="EMBL/GenBank/DDBJ databases">
        <authorList>
            <person name="de Groot N.N."/>
        </authorList>
    </citation>
    <scope>NUCLEOTIDE SEQUENCE [LARGE SCALE GENOMIC DNA]</scope>
    <source>
        <strain evidence="4">P4-7,KCTC 19426,CECT 7604</strain>
    </source>
</reference>
<proteinExistence type="predicted"/>
<dbReference type="RefSeq" id="WP_090474258.1">
    <property type="nucleotide sequence ID" value="NZ_LT629710.1"/>
</dbReference>
<dbReference type="OrthoDB" id="5517693at2"/>
<dbReference type="STRING" id="1090615.SAMN04515671_0344"/>
<dbReference type="InterPro" id="IPR025159">
    <property type="entry name" value="AbiEi_N"/>
</dbReference>
<name>A0A1H0I3T6_9ACTN</name>
<feature type="region of interest" description="Disordered" evidence="1">
    <location>
        <begin position="320"/>
        <end position="343"/>
    </location>
</feature>
<protein>
    <recommendedName>
        <fullName evidence="2">AbiEi antitoxin N-terminal domain-containing protein</fullName>
    </recommendedName>
</protein>
<keyword evidence="4" id="KW-1185">Reference proteome</keyword>
<evidence type="ECO:0000313" key="4">
    <source>
        <dbReference type="Proteomes" id="UP000198741"/>
    </source>
</evidence>
<dbReference type="Proteomes" id="UP000198741">
    <property type="component" value="Chromosome I"/>
</dbReference>